<evidence type="ECO:0000313" key="4">
    <source>
        <dbReference type="Proteomes" id="UP000298545"/>
    </source>
</evidence>
<geneLocation type="plasmid" evidence="4">
    <name>pticfbp5473</name>
</geneLocation>
<dbReference type="Proteomes" id="UP000826513">
    <property type="component" value="Plasmid pTiAF3.44"/>
</dbReference>
<organism evidence="2 4">
    <name type="scientific">Agrobacterium larrymoorei</name>
    <dbReference type="NCBI Taxonomy" id="160699"/>
    <lineage>
        <taxon>Bacteria</taxon>
        <taxon>Pseudomonadati</taxon>
        <taxon>Pseudomonadota</taxon>
        <taxon>Alphaproteobacteria</taxon>
        <taxon>Hyphomicrobiales</taxon>
        <taxon>Rhizobiaceae</taxon>
        <taxon>Rhizobium/Agrobacterium group</taxon>
        <taxon>Agrobacterium</taxon>
    </lineage>
</organism>
<keyword evidence="5" id="KW-1185">Reference proteome</keyword>
<dbReference type="EMBL" id="CP072169">
    <property type="protein sequence ID" value="QYA10208.1"/>
    <property type="molecule type" value="Genomic_DNA"/>
</dbReference>
<dbReference type="EMBL" id="CP039694">
    <property type="protein sequence ID" value="QCJ00873.1"/>
    <property type="molecule type" value="Genomic_DNA"/>
</dbReference>
<feature type="compositionally biased region" description="Acidic residues" evidence="1">
    <location>
        <begin position="264"/>
        <end position="274"/>
    </location>
</feature>
<accession>A0A4D7E3W0</accession>
<dbReference type="AlphaFoldDB" id="A0A4D7E3W0"/>
<dbReference type="KEGG" id="alf:CFBP5473_22990"/>
<keyword evidence="2" id="KW-0614">Plasmid</keyword>
<name>A0A4D7E3W0_9HYPH</name>
<proteinExistence type="predicted"/>
<sequence length="283" mass="31142">MTLLQEVMAVPPTHADIADWWLLFGALNASFEFQTSQSAPPKTEMRLSGEFTTELKHAGRHWAGLLAPLLKRRGASFAFHQIDLERLGGEQATGGDFALILDFDGRTFQPETCRSEPRIVPIIFQGKRYVRPLANVSQTHKVRGSQKKKLGQNDCASAYIFYENGDVAIAAPLPVLVKPIENVGDERQTNVFQGTIDFASYLYRASTDDTFAARATSIEEALSMIYSKAHPGQLSKLIVATGDSKADFKYEAAVKHFFASYGPDIDEPATDDNEDKPGEPSGP</sequence>
<reference evidence="3 5" key="2">
    <citation type="submission" date="2021-03" db="EMBL/GenBank/DDBJ databases">
        <title>Rapid diversification of plasmids in a genus of pathogenic and nitrogen fixing bacteria.</title>
        <authorList>
            <person name="Weisberg A.J."/>
            <person name="Miller M."/>
            <person name="Ream W."/>
            <person name="Grunwald N.J."/>
            <person name="Chang J.H."/>
        </authorList>
    </citation>
    <scope>NUCLEOTIDE SEQUENCE [LARGE SCALE GENOMIC DNA]</scope>
    <source>
        <strain evidence="3 5">AF3.44</strain>
        <plasmid evidence="3 5">pTiAF3.44</plasmid>
    </source>
</reference>
<evidence type="ECO:0000313" key="5">
    <source>
        <dbReference type="Proteomes" id="UP000826513"/>
    </source>
</evidence>
<geneLocation type="plasmid" evidence="2">
    <name>pTiCFBP5473</name>
</geneLocation>
<reference evidence="2 4" key="1">
    <citation type="submission" date="2019-04" db="EMBL/GenBank/DDBJ databases">
        <title>Complete genome sequence of Agrobacterium larrymoorei CFBP5473.</title>
        <authorList>
            <person name="Haryono M."/>
            <person name="Chou L."/>
            <person name="Lin Y.-C."/>
            <person name="Lai E.-M."/>
            <person name="Kuo C.-H."/>
        </authorList>
    </citation>
    <scope>NUCLEOTIDE SEQUENCE [LARGE SCALE GENOMIC DNA]</scope>
    <source>
        <strain evidence="2 4">CFBP5473</strain>
        <plasmid evidence="2">pTiCFBP5473</plasmid>
        <plasmid evidence="4">pticfbp5473</plasmid>
    </source>
</reference>
<geneLocation type="plasmid" evidence="3 5">
    <name>pTiAF3.44</name>
</geneLocation>
<dbReference type="OrthoDB" id="7593673at2"/>
<evidence type="ECO:0000313" key="3">
    <source>
        <dbReference type="EMBL" id="QYA10208.1"/>
    </source>
</evidence>
<evidence type="ECO:0000256" key="1">
    <source>
        <dbReference type="SAM" id="MobiDB-lite"/>
    </source>
</evidence>
<feature type="region of interest" description="Disordered" evidence="1">
    <location>
        <begin position="261"/>
        <end position="283"/>
    </location>
</feature>
<evidence type="ECO:0000313" key="2">
    <source>
        <dbReference type="EMBL" id="QCJ00873.1"/>
    </source>
</evidence>
<gene>
    <name evidence="2" type="ORF">CFBP5473_22990</name>
    <name evidence="3" type="ORF">J5285_23660</name>
</gene>
<dbReference type="RefSeq" id="WP_027676485.1">
    <property type="nucleotide sequence ID" value="NZ_CP039694.1"/>
</dbReference>
<protein>
    <submittedName>
        <fullName evidence="2">Uncharacterized protein</fullName>
    </submittedName>
</protein>
<dbReference type="Proteomes" id="UP000298545">
    <property type="component" value="Plasmid pTiCFBP5473"/>
</dbReference>